<accession>A0A7Z2S904</accession>
<sequence length="89" mass="10170">MRSPRLLDSAAAADRLGISERTLRDLRKRGLIRYVAVTERKIMYRPEDCESYIEGRTKIDTPAEANRSARPQPARRRPGNVVPFTAMAR</sequence>
<evidence type="ECO:0000256" key="1">
    <source>
        <dbReference type="SAM" id="MobiDB-lite"/>
    </source>
</evidence>
<dbReference type="Proteomes" id="UP000464468">
    <property type="component" value="Chromosome"/>
</dbReference>
<evidence type="ECO:0000259" key="2">
    <source>
        <dbReference type="Pfam" id="PF12728"/>
    </source>
</evidence>
<evidence type="ECO:0000313" key="3">
    <source>
        <dbReference type="EMBL" id="QHL91257.1"/>
    </source>
</evidence>
<keyword evidence="4" id="KW-1185">Reference proteome</keyword>
<dbReference type="SUPFAM" id="SSF46955">
    <property type="entry name" value="Putative DNA-binding domain"/>
    <property type="match status" value="1"/>
</dbReference>
<dbReference type="InterPro" id="IPR009061">
    <property type="entry name" value="DNA-bd_dom_put_sf"/>
</dbReference>
<gene>
    <name evidence="3" type="ORF">GVO57_11095</name>
</gene>
<organism evidence="3 4">
    <name type="scientific">Sphingomonas changnyeongensis</name>
    <dbReference type="NCBI Taxonomy" id="2698679"/>
    <lineage>
        <taxon>Bacteria</taxon>
        <taxon>Pseudomonadati</taxon>
        <taxon>Pseudomonadota</taxon>
        <taxon>Alphaproteobacteria</taxon>
        <taxon>Sphingomonadales</taxon>
        <taxon>Sphingomonadaceae</taxon>
        <taxon>Sphingomonas</taxon>
    </lineage>
</organism>
<reference evidence="3 4" key="1">
    <citation type="submission" date="2020-01" db="EMBL/GenBank/DDBJ databases">
        <title>Sphingomonas sp. C33 whole genome sequece.</title>
        <authorList>
            <person name="Park C."/>
        </authorList>
    </citation>
    <scope>NUCLEOTIDE SEQUENCE [LARGE SCALE GENOMIC DNA]</scope>
    <source>
        <strain evidence="3 4">C33</strain>
    </source>
</reference>
<dbReference type="AlphaFoldDB" id="A0A7Z2S904"/>
<dbReference type="EMBL" id="CP047895">
    <property type="protein sequence ID" value="QHL91257.1"/>
    <property type="molecule type" value="Genomic_DNA"/>
</dbReference>
<feature type="region of interest" description="Disordered" evidence="1">
    <location>
        <begin position="60"/>
        <end position="89"/>
    </location>
</feature>
<dbReference type="KEGG" id="schy:GVO57_11095"/>
<dbReference type="InterPro" id="IPR041657">
    <property type="entry name" value="HTH_17"/>
</dbReference>
<name>A0A7Z2S904_9SPHN</name>
<proteinExistence type="predicted"/>
<dbReference type="Pfam" id="PF12728">
    <property type="entry name" value="HTH_17"/>
    <property type="match status" value="1"/>
</dbReference>
<feature type="domain" description="Helix-turn-helix" evidence="2">
    <location>
        <begin position="6"/>
        <end position="56"/>
    </location>
</feature>
<dbReference type="RefSeq" id="WP_160593187.1">
    <property type="nucleotide sequence ID" value="NZ_CP047895.1"/>
</dbReference>
<protein>
    <submittedName>
        <fullName evidence="3">Helix-turn-helix domain-containing protein</fullName>
    </submittedName>
</protein>
<evidence type="ECO:0000313" key="4">
    <source>
        <dbReference type="Proteomes" id="UP000464468"/>
    </source>
</evidence>